<comment type="caution">
    <text evidence="1">The sequence shown here is derived from an EMBL/GenBank/DDBJ whole genome shotgun (WGS) entry which is preliminary data.</text>
</comment>
<proteinExistence type="predicted"/>
<dbReference type="Proteomes" id="UP001196413">
    <property type="component" value="Unassembled WGS sequence"/>
</dbReference>
<name>A0AAD5MUZ1_PARTN</name>
<organism evidence="1 2">
    <name type="scientific">Parelaphostrongylus tenuis</name>
    <name type="common">Meningeal worm</name>
    <dbReference type="NCBI Taxonomy" id="148309"/>
    <lineage>
        <taxon>Eukaryota</taxon>
        <taxon>Metazoa</taxon>
        <taxon>Ecdysozoa</taxon>
        <taxon>Nematoda</taxon>
        <taxon>Chromadorea</taxon>
        <taxon>Rhabditida</taxon>
        <taxon>Rhabditina</taxon>
        <taxon>Rhabditomorpha</taxon>
        <taxon>Strongyloidea</taxon>
        <taxon>Metastrongylidae</taxon>
        <taxon>Parelaphostrongylus</taxon>
    </lineage>
</organism>
<dbReference type="EMBL" id="JAHQIW010005159">
    <property type="protein sequence ID" value="KAJ1365057.1"/>
    <property type="molecule type" value="Genomic_DNA"/>
</dbReference>
<evidence type="ECO:0000313" key="2">
    <source>
        <dbReference type="Proteomes" id="UP001196413"/>
    </source>
</evidence>
<keyword evidence="2" id="KW-1185">Reference proteome</keyword>
<gene>
    <name evidence="1" type="ORF">KIN20_025276</name>
</gene>
<sequence>MSRIIQVQFKYWCGTWGQLMEDSREWGENNLHLPELCSRPFRHTTSRPCESQTVN</sequence>
<protein>
    <submittedName>
        <fullName evidence="1">Uncharacterized protein</fullName>
    </submittedName>
</protein>
<reference evidence="1" key="1">
    <citation type="submission" date="2021-06" db="EMBL/GenBank/DDBJ databases">
        <title>Parelaphostrongylus tenuis whole genome reference sequence.</title>
        <authorList>
            <person name="Garwood T.J."/>
            <person name="Larsen P.A."/>
            <person name="Fountain-Jones N.M."/>
            <person name="Garbe J.R."/>
            <person name="Macchietto M.G."/>
            <person name="Kania S.A."/>
            <person name="Gerhold R.W."/>
            <person name="Richards J.E."/>
            <person name="Wolf T.M."/>
        </authorList>
    </citation>
    <scope>NUCLEOTIDE SEQUENCE</scope>
    <source>
        <strain evidence="1">MNPRO001-30</strain>
        <tissue evidence="1">Meninges</tissue>
    </source>
</reference>
<dbReference type="AlphaFoldDB" id="A0AAD5MUZ1"/>
<evidence type="ECO:0000313" key="1">
    <source>
        <dbReference type="EMBL" id="KAJ1365057.1"/>
    </source>
</evidence>
<accession>A0AAD5MUZ1</accession>